<evidence type="ECO:0000256" key="2">
    <source>
        <dbReference type="ARBA" id="ARBA00022670"/>
    </source>
</evidence>
<dbReference type="InterPro" id="IPR041373">
    <property type="entry name" value="RT_RNaseH"/>
</dbReference>
<evidence type="ECO:0000256" key="8">
    <source>
        <dbReference type="ARBA" id="ARBA00022801"/>
    </source>
</evidence>
<dbReference type="RefSeq" id="YP_010087807.1">
    <property type="nucleotide sequence ID" value="NC_055588.1"/>
</dbReference>
<evidence type="ECO:0000256" key="10">
    <source>
        <dbReference type="ARBA" id="ARBA00025678"/>
    </source>
</evidence>
<evidence type="ECO:0000313" key="12">
    <source>
        <dbReference type="EMBL" id="QIE08170.1"/>
    </source>
</evidence>
<dbReference type="GO" id="GO:0003964">
    <property type="term" value="F:RNA-directed DNA polymerase activity"/>
    <property type="evidence" value="ECO:0007669"/>
    <property type="project" value="UniProtKB-KW"/>
</dbReference>
<dbReference type="KEGG" id="vg:65103125"/>
<dbReference type="CDD" id="cd01647">
    <property type="entry name" value="RT_LTR"/>
    <property type="match status" value="1"/>
</dbReference>
<dbReference type="Pfam" id="PF17917">
    <property type="entry name" value="RT_RNaseH"/>
    <property type="match status" value="1"/>
</dbReference>
<keyword evidence="9" id="KW-0695">RNA-directed DNA polymerase</keyword>
<evidence type="ECO:0000256" key="9">
    <source>
        <dbReference type="ARBA" id="ARBA00022918"/>
    </source>
</evidence>
<dbReference type="InterPro" id="IPR000477">
    <property type="entry name" value="RT_dom"/>
</dbReference>
<dbReference type="GO" id="GO:0004190">
    <property type="term" value="F:aspartic-type endopeptidase activity"/>
    <property type="evidence" value="ECO:0007669"/>
    <property type="project" value="UniProtKB-KW"/>
</dbReference>
<evidence type="ECO:0000256" key="5">
    <source>
        <dbReference type="ARBA" id="ARBA00022722"/>
    </source>
</evidence>
<keyword evidence="3" id="KW-0808">Transferase</keyword>
<feature type="domain" description="Reverse transcriptase" evidence="11">
    <location>
        <begin position="229"/>
        <end position="411"/>
    </location>
</feature>
<protein>
    <recommendedName>
        <fullName evidence="1">RNA-directed DNA polymerase</fullName>
        <ecNumber evidence="1">2.7.7.49</ecNumber>
    </recommendedName>
</protein>
<keyword evidence="2" id="KW-0645">Protease</keyword>
<dbReference type="Gene3D" id="3.30.70.270">
    <property type="match status" value="2"/>
</dbReference>
<evidence type="ECO:0000313" key="13">
    <source>
        <dbReference type="Proteomes" id="UP000682915"/>
    </source>
</evidence>
<evidence type="ECO:0000256" key="7">
    <source>
        <dbReference type="ARBA" id="ARBA00022759"/>
    </source>
</evidence>
<keyword evidence="5" id="KW-0540">Nuclease</keyword>
<comment type="function">
    <text evidence="10">Encodes for at least two polypeptides: protease (PR) and reverse transcriptase (RT). The protease processes the polyprotein in cis. Reverse transcriptase is multifunctional enzyme that converts the viral RNA genome into dsDNA in viral cytoplasmic capsids. This enzyme displays a DNA polymerase activity that can copy either DNA or RNA templates, and a ribonuclease H (RNase H) activity that cleaves the RNA strand of RNA-DNA heteroduplexes in a partially processive 3'- to 5'-endonucleasic mode. Neo-synthesized pregenomic RNA (pgRNA) are encapsidated, and reverse-transcribed inside the nucleocapsid. Partial (+)DNA is synthesized from the (-)DNA template and generates the relaxed circular DNA (RC-DNA) genome. After budding and infection, the RC-DNA migrates in the nucleus, and is converted into a plasmid-like covalently closed circular DNA (cccDNA).</text>
</comment>
<dbReference type="EMBL" id="MN153807">
    <property type="protein sequence ID" value="QIE08170.1"/>
    <property type="molecule type" value="Genomic_DNA"/>
</dbReference>
<accession>A0A6G6CZ14</accession>
<sequence>MNRLTYMTVKINIPTYMSRVYHGLFDTGANICVCKTKVLPPEQWKQFSGTVITGFSDDKNIATYKAENIKVMIAKEAFIIPYIYAMDNIAADIIIGATFYVKYSPITIDIHNGLIKFTKDKNLYPNYLVKYPKLKKLEPWKKGNPSITQPLENLVNMVKEDTLENKINKVLGSDVFGEHPLQGWEKHKTFAKIELKNDDEEIYKPPLHYQPSDLPEFKMHIDEMLRDDYIEEKTNFENKKYSSPAFIVNKHSEQKRGKTRLVIDYKDLNKKAKIIKHPIPNKDILIIRGIKANYFSKFDCKSGFYHIKLDKESKKYTAFTVPQGYYQWKVLPFGYHNSPSIFQQFMDKIFRPYYEFILVYIDDILIFSHTEEDHLKHIKIFKECILQNGITLSNKKSELGKTTIHFLGVIITHGGIELQPHIIDKILEKHIKIKNKTELQSILGLLNQIRNFVPNLAKLLKPLQKRLKIKPEEQWLWTTEDEGQIQLIKSYCKDMQIKMQYPTEEKDMNWKIEVDASKTSYGTCLKYKPHKSRTEYICRYNSGTFKQHELNYDVNRKELVAILRGLQNYSTFTTEGHKLIRTDNSQAYYWIKNNKANNAIEMRNIKGILAKICMYDFEIEIIEGKTNIIADYLSRYNIQDGTTITASYEQTG</sequence>
<dbReference type="Gene3D" id="2.40.70.10">
    <property type="entry name" value="Acid Proteases"/>
    <property type="match status" value="1"/>
</dbReference>
<reference evidence="12" key="1">
    <citation type="submission" date="2019-07" db="EMBL/GenBank/DDBJ databases">
        <title>First identification and molecular characterization of a novel cavemovirus infecting Epiphyllum spp.</title>
        <authorList>
            <person name="Zheng L."/>
            <person name="Cao M."/>
            <person name="Wu L."/>
            <person name="Liu H."/>
            <person name="Li R."/>
        </authorList>
    </citation>
    <scope>NUCLEOTIDE SEQUENCE</scope>
    <source>
        <strain evidence="12">Ebert</strain>
    </source>
</reference>
<dbReference type="InterPro" id="IPR051320">
    <property type="entry name" value="Viral_Replic_Matur_Polypro"/>
</dbReference>
<keyword evidence="6" id="KW-0064">Aspartyl protease</keyword>
<dbReference type="Gene3D" id="3.10.10.10">
    <property type="entry name" value="HIV Type 1 Reverse Transcriptase, subunit A, domain 1"/>
    <property type="match status" value="1"/>
</dbReference>
<dbReference type="Pfam" id="PF02160">
    <property type="entry name" value="Peptidase_A3"/>
    <property type="match status" value="1"/>
</dbReference>
<dbReference type="PANTHER" id="PTHR33064">
    <property type="entry name" value="POL PROTEIN"/>
    <property type="match status" value="1"/>
</dbReference>
<dbReference type="Pfam" id="PF00078">
    <property type="entry name" value="RVT_1"/>
    <property type="match status" value="1"/>
</dbReference>
<dbReference type="InterPro" id="IPR043502">
    <property type="entry name" value="DNA/RNA_pol_sf"/>
</dbReference>
<evidence type="ECO:0000259" key="11">
    <source>
        <dbReference type="PROSITE" id="PS50878"/>
    </source>
</evidence>
<keyword evidence="4" id="KW-0548">Nucleotidyltransferase</keyword>
<dbReference type="GO" id="GO:0004519">
    <property type="term" value="F:endonuclease activity"/>
    <property type="evidence" value="ECO:0007669"/>
    <property type="project" value="UniProtKB-KW"/>
</dbReference>
<dbReference type="GO" id="GO:0006508">
    <property type="term" value="P:proteolysis"/>
    <property type="evidence" value="ECO:0007669"/>
    <property type="project" value="UniProtKB-KW"/>
</dbReference>
<evidence type="ECO:0000256" key="1">
    <source>
        <dbReference type="ARBA" id="ARBA00012493"/>
    </source>
</evidence>
<evidence type="ECO:0000256" key="6">
    <source>
        <dbReference type="ARBA" id="ARBA00022750"/>
    </source>
</evidence>
<dbReference type="InterPro" id="IPR000588">
    <property type="entry name" value="Pept_A3A"/>
</dbReference>
<organism evidence="12 13">
    <name type="scientific">Epiphyllum virus 4</name>
    <dbReference type="NCBI Taxonomy" id="2713640"/>
    <lineage>
        <taxon>Viruses</taxon>
        <taxon>Riboviria</taxon>
        <taxon>Pararnavirae</taxon>
        <taxon>Artverviricota</taxon>
        <taxon>Revtraviricetes</taxon>
        <taxon>Ortervirales</taxon>
        <taxon>Caulimoviridae</taxon>
        <taxon>Cavemovirus</taxon>
        <taxon>Cavemovirus deltaepiphylli</taxon>
    </lineage>
</organism>
<dbReference type="GeneID" id="65103125"/>
<evidence type="ECO:0000256" key="4">
    <source>
        <dbReference type="ARBA" id="ARBA00022695"/>
    </source>
</evidence>
<dbReference type="InterPro" id="IPR043128">
    <property type="entry name" value="Rev_trsase/Diguanyl_cyclase"/>
</dbReference>
<evidence type="ECO:0000256" key="3">
    <source>
        <dbReference type="ARBA" id="ARBA00022679"/>
    </source>
</evidence>
<dbReference type="Proteomes" id="UP000682915">
    <property type="component" value="Segment"/>
</dbReference>
<keyword evidence="8" id="KW-0378">Hydrolase</keyword>
<keyword evidence="7" id="KW-0255">Endonuclease</keyword>
<dbReference type="PANTHER" id="PTHR33064:SF37">
    <property type="entry name" value="RIBONUCLEASE H"/>
    <property type="match status" value="1"/>
</dbReference>
<dbReference type="EC" id="2.7.7.49" evidence="1"/>
<keyword evidence="13" id="KW-1185">Reference proteome</keyword>
<dbReference type="SUPFAM" id="SSF56672">
    <property type="entry name" value="DNA/RNA polymerases"/>
    <property type="match status" value="1"/>
</dbReference>
<name>A0A6G6CZ14_9VIRU</name>
<proteinExistence type="predicted"/>
<dbReference type="PROSITE" id="PS50878">
    <property type="entry name" value="RT_POL"/>
    <property type="match status" value="1"/>
</dbReference>
<dbReference type="InterPro" id="IPR021109">
    <property type="entry name" value="Peptidase_aspartic_dom_sf"/>
</dbReference>